<dbReference type="PANTHER" id="PTHR36923">
    <property type="entry name" value="FERREDOXIN"/>
    <property type="match status" value="1"/>
</dbReference>
<keyword evidence="2 6" id="KW-0479">Metal-binding</keyword>
<keyword evidence="9" id="KW-1185">Reference proteome</keyword>
<dbReference type="OrthoDB" id="9803319at2"/>
<evidence type="ECO:0000256" key="3">
    <source>
        <dbReference type="ARBA" id="ARBA00022982"/>
    </source>
</evidence>
<accession>A0A1N6TKW1</accession>
<evidence type="ECO:0000256" key="1">
    <source>
        <dbReference type="ARBA" id="ARBA00022448"/>
    </source>
</evidence>
<feature type="domain" description="4Fe-4S ferredoxin-type" evidence="7">
    <location>
        <begin position="1"/>
        <end position="29"/>
    </location>
</feature>
<dbReference type="InterPro" id="IPR001080">
    <property type="entry name" value="3Fe4S_ferredoxin"/>
</dbReference>
<dbReference type="PROSITE" id="PS51379">
    <property type="entry name" value="4FE4S_FER_2"/>
    <property type="match status" value="1"/>
</dbReference>
<protein>
    <recommendedName>
        <fullName evidence="6">Ferredoxin</fullName>
    </recommendedName>
</protein>
<dbReference type="GO" id="GO:0051536">
    <property type="term" value="F:iron-sulfur cluster binding"/>
    <property type="evidence" value="ECO:0007669"/>
    <property type="project" value="UniProtKB-KW"/>
</dbReference>
<dbReference type="SUPFAM" id="SSF54862">
    <property type="entry name" value="4Fe-4S ferredoxins"/>
    <property type="match status" value="1"/>
</dbReference>
<keyword evidence="1 6" id="KW-0813">Transport</keyword>
<gene>
    <name evidence="8" type="ORF">SAMN05920897_11099</name>
</gene>
<comment type="function">
    <text evidence="6">Ferredoxins are iron-sulfur proteins that transfer electrons in a wide variety of metabolic reactions.</text>
</comment>
<dbReference type="Pfam" id="PF13370">
    <property type="entry name" value="Fer4_13"/>
    <property type="match status" value="1"/>
</dbReference>
<evidence type="ECO:0000256" key="6">
    <source>
        <dbReference type="RuleBase" id="RU368020"/>
    </source>
</evidence>
<evidence type="ECO:0000256" key="2">
    <source>
        <dbReference type="ARBA" id="ARBA00022723"/>
    </source>
</evidence>
<dbReference type="AlphaFoldDB" id="A0A1N6TKW1"/>
<evidence type="ECO:0000313" key="8">
    <source>
        <dbReference type="EMBL" id="SIQ54040.1"/>
    </source>
</evidence>
<dbReference type="STRING" id="159291.SAMN05920897_11099"/>
<keyword evidence="5 6" id="KW-0411">Iron-sulfur</keyword>
<reference evidence="8 9" key="1">
    <citation type="submission" date="2017-01" db="EMBL/GenBank/DDBJ databases">
        <authorList>
            <person name="Mah S.A."/>
            <person name="Swanson W.J."/>
            <person name="Moy G.W."/>
            <person name="Vacquier V.D."/>
        </authorList>
    </citation>
    <scope>NUCLEOTIDE SEQUENCE [LARGE SCALE GENOMIC DNA]</scope>
    <source>
        <strain evidence="8 9">ASpG1</strain>
    </source>
</reference>
<dbReference type="Proteomes" id="UP000186400">
    <property type="component" value="Unassembled WGS sequence"/>
</dbReference>
<dbReference type="EMBL" id="FTMS01000010">
    <property type="protein sequence ID" value="SIQ54040.1"/>
    <property type="molecule type" value="Genomic_DNA"/>
</dbReference>
<keyword evidence="4 6" id="KW-0408">Iron</keyword>
<dbReference type="GO" id="GO:0009055">
    <property type="term" value="F:electron transfer activity"/>
    <property type="evidence" value="ECO:0007669"/>
    <property type="project" value="UniProtKB-UniRule"/>
</dbReference>
<organism evidence="8 9">
    <name type="scientific">Alkalispirochaeta americana</name>
    <dbReference type="NCBI Taxonomy" id="159291"/>
    <lineage>
        <taxon>Bacteria</taxon>
        <taxon>Pseudomonadati</taxon>
        <taxon>Spirochaetota</taxon>
        <taxon>Spirochaetia</taxon>
        <taxon>Spirochaetales</taxon>
        <taxon>Spirochaetaceae</taxon>
        <taxon>Alkalispirochaeta</taxon>
    </lineage>
</organism>
<evidence type="ECO:0000256" key="4">
    <source>
        <dbReference type="ARBA" id="ARBA00023004"/>
    </source>
</evidence>
<proteinExistence type="predicted"/>
<name>A0A1N6TKW1_9SPIO</name>
<keyword evidence="3 6" id="KW-0249">Electron transport</keyword>
<dbReference type="PRINTS" id="PR00352">
    <property type="entry name" value="3FE4SFRDOXIN"/>
</dbReference>
<dbReference type="GO" id="GO:0005506">
    <property type="term" value="F:iron ion binding"/>
    <property type="evidence" value="ECO:0007669"/>
    <property type="project" value="UniProtKB-UniRule"/>
</dbReference>
<evidence type="ECO:0000313" key="9">
    <source>
        <dbReference type="Proteomes" id="UP000186400"/>
    </source>
</evidence>
<dbReference type="InterPro" id="IPR051269">
    <property type="entry name" value="Fe-S_cluster_ET"/>
</dbReference>
<dbReference type="RefSeq" id="WP_018527599.1">
    <property type="nucleotide sequence ID" value="NZ_FTMS01000010.1"/>
</dbReference>
<evidence type="ECO:0000259" key="7">
    <source>
        <dbReference type="PROSITE" id="PS51379"/>
    </source>
</evidence>
<dbReference type="PANTHER" id="PTHR36923:SF3">
    <property type="entry name" value="FERREDOXIN"/>
    <property type="match status" value="1"/>
</dbReference>
<dbReference type="Gene3D" id="3.30.70.20">
    <property type="match status" value="1"/>
</dbReference>
<sequence length="62" mass="6642">MTTKVDPDLCISCAICTNMVPDVFIMNDDGLAEAKPGDVPADLEDQVQEAMEECPADAIVIE</sequence>
<evidence type="ECO:0000256" key="5">
    <source>
        <dbReference type="ARBA" id="ARBA00023014"/>
    </source>
</evidence>
<dbReference type="InterPro" id="IPR017896">
    <property type="entry name" value="4Fe4S_Fe-S-bd"/>
</dbReference>